<comment type="caution">
    <text evidence="1">The sequence shown here is derived from an EMBL/GenBank/DDBJ whole genome shotgun (WGS) entry which is preliminary data.</text>
</comment>
<proteinExistence type="predicted"/>
<dbReference type="EMBL" id="CM037161">
    <property type="protein sequence ID" value="KAH7855988.1"/>
    <property type="molecule type" value="Genomic_DNA"/>
</dbReference>
<sequence>MFFRSLAWGNTPPCVLLLLLFSITCHGNQNQQFINSCGNIHNISAPFQLQQGDPSPTSNVHGNFTLSCDSNNRTVLDAFSGKYYVQAINYTEKLIRLVDIGIQTSDFCSSFPLSCLTPLDFVTGAGPFAVELAISVVVFLSCENPIQSPLYMNRTGYCNTGEDSANGSYSYVVAAGEVTLLDVADSCLVEAVCGSSSPLISEAGSNLTWLDVNRELEYGFEASWGGVTSCEECKKIESKFILSKKILSVLCGNCKFELSFRSE</sequence>
<keyword evidence="2" id="KW-1185">Reference proteome</keyword>
<evidence type="ECO:0000313" key="1">
    <source>
        <dbReference type="EMBL" id="KAH7855988.1"/>
    </source>
</evidence>
<protein>
    <submittedName>
        <fullName evidence="1">Uncharacterized protein</fullName>
    </submittedName>
</protein>
<organism evidence="1 2">
    <name type="scientific">Vaccinium darrowii</name>
    <dbReference type="NCBI Taxonomy" id="229202"/>
    <lineage>
        <taxon>Eukaryota</taxon>
        <taxon>Viridiplantae</taxon>
        <taxon>Streptophyta</taxon>
        <taxon>Embryophyta</taxon>
        <taxon>Tracheophyta</taxon>
        <taxon>Spermatophyta</taxon>
        <taxon>Magnoliopsida</taxon>
        <taxon>eudicotyledons</taxon>
        <taxon>Gunneridae</taxon>
        <taxon>Pentapetalae</taxon>
        <taxon>asterids</taxon>
        <taxon>Ericales</taxon>
        <taxon>Ericaceae</taxon>
        <taxon>Vaccinioideae</taxon>
        <taxon>Vaccinieae</taxon>
        <taxon>Vaccinium</taxon>
    </lineage>
</organism>
<gene>
    <name evidence="1" type="ORF">Vadar_031335</name>
</gene>
<reference evidence="1 2" key="1">
    <citation type="journal article" date="2021" name="Hortic Res">
        <title>High-quality reference genome and annotation aids understanding of berry development for evergreen blueberry (Vaccinium darrowii).</title>
        <authorList>
            <person name="Yu J."/>
            <person name="Hulse-Kemp A.M."/>
            <person name="Babiker E."/>
            <person name="Staton M."/>
        </authorList>
    </citation>
    <scope>NUCLEOTIDE SEQUENCE [LARGE SCALE GENOMIC DNA]</scope>
    <source>
        <strain evidence="2">cv. NJ 8807/NJ 8810</strain>
        <tissue evidence="1">Young leaf</tissue>
    </source>
</reference>
<dbReference type="Proteomes" id="UP000828048">
    <property type="component" value="Chromosome 11"/>
</dbReference>
<name>A0ACB7YRY6_9ERIC</name>
<accession>A0ACB7YRY6</accession>
<evidence type="ECO:0000313" key="2">
    <source>
        <dbReference type="Proteomes" id="UP000828048"/>
    </source>
</evidence>